<sequence length="182" mass="21004">MKIEKVSTADAEELLAIYAPYVEETAISFEYEVPSVDEFRNRIEQISAKYPYIKAVVDGKIAGYAYAAGFKDRKAYDWSVETTIYIRKDCRQQGLGKALYENLEKLLKEMGILNMNACIASPAAESGHLTDDSYRFHKKMGFTLVGRFHNSGYKFGEWYDMIWMEKMISEHEKDMPDVRFGQ</sequence>
<reference evidence="4 5" key="1">
    <citation type="submission" date="2020-08" db="EMBL/GenBank/DDBJ databases">
        <title>Genome public.</title>
        <authorList>
            <person name="Liu C."/>
            <person name="Sun Q."/>
        </authorList>
    </citation>
    <scope>NUCLEOTIDE SEQUENCE [LARGE SCALE GENOMIC DNA]</scope>
    <source>
        <strain evidence="4 5">NSJ-10</strain>
    </source>
</reference>
<dbReference type="PANTHER" id="PTHR43072">
    <property type="entry name" value="N-ACETYLTRANSFERASE"/>
    <property type="match status" value="1"/>
</dbReference>
<feature type="domain" description="N-acetyltransferase" evidence="3">
    <location>
        <begin position="1"/>
        <end position="169"/>
    </location>
</feature>
<dbReference type="AlphaFoldDB" id="A0A8I0AKC1"/>
<dbReference type="Gene3D" id="3.40.630.30">
    <property type="match status" value="1"/>
</dbReference>
<dbReference type="Pfam" id="PF13420">
    <property type="entry name" value="Acetyltransf_4"/>
    <property type="match status" value="1"/>
</dbReference>
<gene>
    <name evidence="4" type="ORF">H8S09_02830</name>
</gene>
<keyword evidence="5" id="KW-1185">Reference proteome</keyword>
<dbReference type="InterPro" id="IPR000182">
    <property type="entry name" value="GNAT_dom"/>
</dbReference>
<dbReference type="Proteomes" id="UP000615234">
    <property type="component" value="Unassembled WGS sequence"/>
</dbReference>
<accession>A0A8I0AKC1</accession>
<protein>
    <submittedName>
        <fullName evidence="4">N-acetyltransferase</fullName>
    </submittedName>
</protein>
<dbReference type="PROSITE" id="PS51186">
    <property type="entry name" value="GNAT"/>
    <property type="match status" value="1"/>
</dbReference>
<dbReference type="PANTHER" id="PTHR43072:SF23">
    <property type="entry name" value="UPF0039 PROTEIN C11D3.02C"/>
    <property type="match status" value="1"/>
</dbReference>
<proteinExistence type="predicted"/>
<dbReference type="GO" id="GO:0016747">
    <property type="term" value="F:acyltransferase activity, transferring groups other than amino-acyl groups"/>
    <property type="evidence" value="ECO:0007669"/>
    <property type="project" value="InterPro"/>
</dbReference>
<dbReference type="RefSeq" id="WP_186847339.1">
    <property type="nucleotide sequence ID" value="NZ_JACOOX010000002.1"/>
</dbReference>
<comment type="caution">
    <text evidence="4">The sequence shown here is derived from an EMBL/GenBank/DDBJ whole genome shotgun (WGS) entry which is preliminary data.</text>
</comment>
<evidence type="ECO:0000256" key="2">
    <source>
        <dbReference type="ARBA" id="ARBA00023315"/>
    </source>
</evidence>
<evidence type="ECO:0000256" key="1">
    <source>
        <dbReference type="ARBA" id="ARBA00022679"/>
    </source>
</evidence>
<organism evidence="4 5">
    <name type="scientific">Coprococcus hominis</name>
    <name type="common">ex Liu et al. 2022</name>
    <dbReference type="NCBI Taxonomy" id="2763039"/>
    <lineage>
        <taxon>Bacteria</taxon>
        <taxon>Bacillati</taxon>
        <taxon>Bacillota</taxon>
        <taxon>Clostridia</taxon>
        <taxon>Lachnospirales</taxon>
        <taxon>Lachnospiraceae</taxon>
        <taxon>Coprococcus</taxon>
    </lineage>
</organism>
<keyword evidence="2" id="KW-0012">Acyltransferase</keyword>
<dbReference type="EMBL" id="JACOOX010000002">
    <property type="protein sequence ID" value="MBC5661836.1"/>
    <property type="molecule type" value="Genomic_DNA"/>
</dbReference>
<evidence type="ECO:0000259" key="3">
    <source>
        <dbReference type="PROSITE" id="PS51186"/>
    </source>
</evidence>
<dbReference type="CDD" id="cd04301">
    <property type="entry name" value="NAT_SF"/>
    <property type="match status" value="1"/>
</dbReference>
<evidence type="ECO:0000313" key="5">
    <source>
        <dbReference type="Proteomes" id="UP000615234"/>
    </source>
</evidence>
<name>A0A8I0AKC1_9FIRM</name>
<dbReference type="SUPFAM" id="SSF55729">
    <property type="entry name" value="Acyl-CoA N-acyltransferases (Nat)"/>
    <property type="match status" value="1"/>
</dbReference>
<dbReference type="InterPro" id="IPR016181">
    <property type="entry name" value="Acyl_CoA_acyltransferase"/>
</dbReference>
<keyword evidence="1 4" id="KW-0808">Transferase</keyword>
<evidence type="ECO:0000313" key="4">
    <source>
        <dbReference type="EMBL" id="MBC5661836.1"/>
    </source>
</evidence>